<dbReference type="GO" id="GO:0030435">
    <property type="term" value="P:sporulation resulting in formation of a cellular spore"/>
    <property type="evidence" value="ECO:0007669"/>
    <property type="project" value="UniProtKB-KW"/>
</dbReference>
<dbReference type="Proteomes" id="UP000587477">
    <property type="component" value="Chromosome"/>
</dbReference>
<name>A0A7W4LTI2_BACVE</name>
<keyword evidence="3 4" id="KW-0178">Competence</keyword>
<dbReference type="GO" id="GO:0042174">
    <property type="term" value="P:negative regulation of sporulation resulting in formation of a cellular spore"/>
    <property type="evidence" value="ECO:0007669"/>
    <property type="project" value="UniProtKB-UniRule"/>
</dbReference>
<reference evidence="6" key="1">
    <citation type="submission" date="2020-10" db="EMBL/GenBank/DDBJ databases">
        <title>Complete genome sequence of Bacillus velezensis NST6.</title>
        <authorList>
            <person name="Choi J."/>
        </authorList>
    </citation>
    <scope>NUCLEOTIDE SEQUENCE [LARGE SCALE GENOMIC DNA]</scope>
    <source>
        <strain evidence="6">NST6</strain>
    </source>
</reference>
<evidence type="ECO:0000256" key="4">
    <source>
        <dbReference type="HAMAP-Rule" id="MF_01124"/>
    </source>
</evidence>
<dbReference type="PANTHER" id="PTHR39161">
    <property type="entry name" value="ADAPTER PROTEIN MECA"/>
    <property type="match status" value="1"/>
</dbReference>
<evidence type="ECO:0000313" key="6">
    <source>
        <dbReference type="Proteomes" id="UP000587477"/>
    </source>
</evidence>
<comment type="similarity">
    <text evidence="1 4">Belongs to the MecA family.</text>
</comment>
<evidence type="ECO:0000256" key="3">
    <source>
        <dbReference type="ARBA" id="ARBA00023287"/>
    </source>
</evidence>
<sequence>MWTEWVKCSKVLFIGSLDVPSTSYKEGKVGKMEIERINEHTVKFYMSYGDIEDRGFDREEIWYNRERSEELFWEVMDEVHDEEEFAVEGPLWIQVQALDKGLEIIVTKAQLSKDGQKLELPIPEDKKQEPADENLDALLDDFQKEEQAESREDKEQKLQFTLRFDDFEDLISLSKLNLNGIKTTLYSFEDRYYLYADFYEQTDEEVENQLSILLEYAHESSVSIHRLEEYGKLVIADHALYTIKKHFAS</sequence>
<dbReference type="GO" id="GO:0030674">
    <property type="term" value="F:protein-macromolecule adaptor activity"/>
    <property type="evidence" value="ECO:0007669"/>
    <property type="project" value="UniProtKB-UniRule"/>
</dbReference>
<comment type="domain">
    <text evidence="4">The N-terminal domain has binding sites for ComK and probably for unfolded/aggregated proteins; the C-terminal domain interacts with ClpC.</text>
</comment>
<evidence type="ECO:0000256" key="1">
    <source>
        <dbReference type="ARBA" id="ARBA00005397"/>
    </source>
</evidence>
<evidence type="ECO:0000313" key="5">
    <source>
        <dbReference type="EMBL" id="QOY25571.1"/>
    </source>
</evidence>
<protein>
    <recommendedName>
        <fullName evidence="4">Adapter protein MecA</fullName>
    </recommendedName>
</protein>
<dbReference type="AlphaFoldDB" id="A0A7W4LTI2"/>
<dbReference type="PIRSF" id="PIRSF029008">
    <property type="entry name" value="MecA"/>
    <property type="match status" value="1"/>
</dbReference>
<dbReference type="Gene3D" id="3.30.70.1950">
    <property type="match status" value="1"/>
</dbReference>
<organism evidence="5 6">
    <name type="scientific">Bacillus velezensis</name>
    <dbReference type="NCBI Taxonomy" id="492670"/>
    <lineage>
        <taxon>Bacteria</taxon>
        <taxon>Bacillati</taxon>
        <taxon>Bacillota</taxon>
        <taxon>Bacilli</taxon>
        <taxon>Bacillales</taxon>
        <taxon>Bacillaceae</taxon>
        <taxon>Bacillus</taxon>
        <taxon>Bacillus amyloliquefaciens group</taxon>
    </lineage>
</organism>
<dbReference type="InterPro" id="IPR008681">
    <property type="entry name" value="Neg-reg_MecA"/>
</dbReference>
<dbReference type="EMBL" id="CP063687">
    <property type="protein sequence ID" value="QOY25571.1"/>
    <property type="molecule type" value="Genomic_DNA"/>
</dbReference>
<dbReference type="NCBIfam" id="NF002644">
    <property type="entry name" value="PRK02315.1-5"/>
    <property type="match status" value="1"/>
</dbReference>
<dbReference type="GO" id="GO:0030420">
    <property type="term" value="P:establishment of competence for transformation"/>
    <property type="evidence" value="ECO:0007669"/>
    <property type="project" value="UniProtKB-KW"/>
</dbReference>
<dbReference type="HAMAP" id="MF_01124">
    <property type="entry name" value="MecA"/>
    <property type="match status" value="1"/>
</dbReference>
<keyword evidence="4" id="KW-0749">Sporulation</keyword>
<dbReference type="InterPro" id="IPR038471">
    <property type="entry name" value="MecA_C_sf"/>
</dbReference>
<gene>
    <name evidence="4 5" type="primary">mecA</name>
    <name evidence="5" type="ORF">BACVE_000500</name>
</gene>
<dbReference type="PANTHER" id="PTHR39161:SF1">
    <property type="entry name" value="ADAPTER PROTEIN MECA 1"/>
    <property type="match status" value="1"/>
</dbReference>
<proteinExistence type="inferred from homology"/>
<dbReference type="GO" id="GO:0045808">
    <property type="term" value="P:negative regulation of establishment of competence for transformation"/>
    <property type="evidence" value="ECO:0007669"/>
    <property type="project" value="UniProtKB-UniRule"/>
</dbReference>
<accession>A0A7W4LTI2</accession>
<evidence type="ECO:0000256" key="2">
    <source>
        <dbReference type="ARBA" id="ARBA00011738"/>
    </source>
</evidence>
<dbReference type="Pfam" id="PF05389">
    <property type="entry name" value="MecA"/>
    <property type="match status" value="1"/>
</dbReference>
<comment type="function">
    <text evidence="4">Enables the recognition and targeting of unfolded and aggregated proteins to the ClpC protease or to other proteins involved in proteolysis. Acts negatively in the development of competence by binding ComK and recruiting it to the ClpCP protease. When overexpressed, inhibits sporulation. Also involved in Spx degradation by ClpC.</text>
</comment>
<comment type="subunit">
    <text evidence="2 4">Homodimer.</text>
</comment>